<protein>
    <recommendedName>
        <fullName evidence="4">Flagellar protein FlbB</fullName>
    </recommendedName>
</protein>
<reference evidence="2 3" key="1">
    <citation type="journal article" date="2008" name="BMC Microbiol.">
        <title>Complete genome sequence of Treponema pallidum ssp. pallidum strain SS14 determined with oligonucleotide arrays.</title>
        <authorList>
            <person name="Matejkova P."/>
            <person name="Strouhal M."/>
            <person name="Smajs D."/>
            <person name="Norris S.J."/>
            <person name="Palzkill T."/>
            <person name="Petrosino J.F."/>
            <person name="Sodergren E."/>
            <person name="Norton J.E."/>
            <person name="Singh J."/>
            <person name="Richmond T.A."/>
            <person name="Molla M.N."/>
            <person name="Albert T.J."/>
            <person name="Weinstock G.M."/>
        </authorList>
    </citation>
    <scope>NUCLEOTIDE SEQUENCE [LARGE SCALE GENOMIC DNA]</scope>
    <source>
        <strain evidence="2 3">SS14</strain>
    </source>
</reference>
<sequence>MRRNSRTMAKIVALLALILLLILAGFIWFDYLGVLDAKRAISPLYRLFGRSVPEGVVSTADPDLDADRYAKRLEALGERAEELDKKDAELQEKEKDHERVSQELDERLRALEDKEKSYNLLVAETNERRGNVRKIAEYVSGMPPESAVKILLKTDDQDVIEVFRMVDAAARQRGVNSLVPYWLSLMPPDRAAEIQRKMANKPADFP</sequence>
<gene>
    <name evidence="2" type="ordered locus">TPASS_0567</name>
</gene>
<keyword evidence="1" id="KW-0175">Coiled coil</keyword>
<dbReference type="AlphaFoldDB" id="A0A0H3BJF9"/>
<accession>A0A0H3BJF9</accession>
<evidence type="ECO:0000313" key="3">
    <source>
        <dbReference type="Proteomes" id="UP000001202"/>
    </source>
</evidence>
<proteinExistence type="predicted"/>
<name>A0A0H3BJF9_TREPS</name>
<evidence type="ECO:0008006" key="4">
    <source>
        <dbReference type="Google" id="ProtNLM"/>
    </source>
</evidence>
<evidence type="ECO:0000313" key="2">
    <source>
        <dbReference type="EMBL" id="ACD70988.1"/>
    </source>
</evidence>
<dbReference type="NCBIfam" id="NF047368">
    <property type="entry name" value="collar_FlbB"/>
    <property type="match status" value="1"/>
</dbReference>
<evidence type="ECO:0000256" key="1">
    <source>
        <dbReference type="SAM" id="Coils"/>
    </source>
</evidence>
<organism evidence="2 3">
    <name type="scientific">Treponema pallidum subsp. pallidum (strain SS14)</name>
    <dbReference type="NCBI Taxonomy" id="455434"/>
    <lineage>
        <taxon>Bacteria</taxon>
        <taxon>Pseudomonadati</taxon>
        <taxon>Spirochaetota</taxon>
        <taxon>Spirochaetia</taxon>
        <taxon>Spirochaetales</taxon>
        <taxon>Treponemataceae</taxon>
        <taxon>Treponema</taxon>
    </lineage>
</organism>
<dbReference type="PATRIC" id="fig|455434.6.peg.565"/>
<dbReference type="Proteomes" id="UP000001202">
    <property type="component" value="Chromosome"/>
</dbReference>
<dbReference type="KEGG" id="tpp:TPASS_0567"/>
<dbReference type="InterPro" id="IPR058225">
    <property type="entry name" value="FlbB-like"/>
</dbReference>
<dbReference type="EMBL" id="CP000805">
    <property type="protein sequence ID" value="ACD70988.1"/>
    <property type="molecule type" value="Genomic_DNA"/>
</dbReference>
<feature type="coiled-coil region" evidence="1">
    <location>
        <begin position="66"/>
        <end position="128"/>
    </location>
</feature>